<protein>
    <submittedName>
        <fullName evidence="8">Thioredoxin reductase</fullName>
    </submittedName>
</protein>
<feature type="compositionally biased region" description="Polar residues" evidence="5">
    <location>
        <begin position="337"/>
        <end position="348"/>
    </location>
</feature>
<keyword evidence="4" id="KW-0560">Oxidoreductase</keyword>
<proteinExistence type="predicted"/>
<reference evidence="8 9" key="1">
    <citation type="submission" date="2019-10" db="EMBL/GenBank/DDBJ databases">
        <title>WGS of Leuconostoc mesenteroides.</title>
        <authorList>
            <person name="Melo Bolivar J."/>
            <person name="Marino-Ramirez L."/>
            <person name="Villamil Diaz L.M."/>
        </authorList>
    </citation>
    <scope>NUCLEOTIDE SEQUENCE [LARGE SCALE GENOMIC DNA]</scope>
    <source>
        <strain evidence="8 9">M11</strain>
    </source>
</reference>
<comment type="subunit">
    <text evidence="2">Homodimer.</text>
</comment>
<dbReference type="InterPro" id="IPR036188">
    <property type="entry name" value="FAD/NAD-bd_sf"/>
</dbReference>
<dbReference type="InterPro" id="IPR036249">
    <property type="entry name" value="Thioredoxin-like_sf"/>
</dbReference>
<dbReference type="Gene3D" id="3.50.50.60">
    <property type="entry name" value="FAD/NAD(P)-binding domain"/>
    <property type="match status" value="2"/>
</dbReference>
<name>A0A843Z3J7_LEUME</name>
<dbReference type="InterPro" id="IPR050097">
    <property type="entry name" value="Ferredoxin-NADP_redctase_2"/>
</dbReference>
<organism evidence="8 9">
    <name type="scientific">Leuconostoc mesenteroides</name>
    <dbReference type="NCBI Taxonomy" id="1245"/>
    <lineage>
        <taxon>Bacteria</taxon>
        <taxon>Bacillati</taxon>
        <taxon>Bacillota</taxon>
        <taxon>Bacilli</taxon>
        <taxon>Lactobacillales</taxon>
        <taxon>Lactobacillaceae</taxon>
        <taxon>Leuconostoc</taxon>
    </lineage>
</organism>
<dbReference type="InterPro" id="IPR012336">
    <property type="entry name" value="Thioredoxin-like_fold"/>
</dbReference>
<feature type="domain" description="Thioredoxin-like fold" evidence="7">
    <location>
        <begin position="485"/>
        <end position="557"/>
    </location>
</feature>
<evidence type="ECO:0000313" key="9">
    <source>
        <dbReference type="Proteomes" id="UP000469952"/>
    </source>
</evidence>
<feature type="region of interest" description="Disordered" evidence="5">
    <location>
        <begin position="329"/>
        <end position="348"/>
    </location>
</feature>
<accession>A0A843Z3J7</accession>
<evidence type="ECO:0000313" key="8">
    <source>
        <dbReference type="EMBL" id="MQR26463.1"/>
    </source>
</evidence>
<evidence type="ECO:0000256" key="5">
    <source>
        <dbReference type="SAM" id="MobiDB-lite"/>
    </source>
</evidence>
<keyword evidence="3" id="KW-0285">Flavoprotein</keyword>
<dbReference type="GO" id="GO:0016491">
    <property type="term" value="F:oxidoreductase activity"/>
    <property type="evidence" value="ECO:0007669"/>
    <property type="project" value="UniProtKB-KW"/>
</dbReference>
<dbReference type="CDD" id="cd03026">
    <property type="entry name" value="AhpF_NTD_C"/>
    <property type="match status" value="1"/>
</dbReference>
<evidence type="ECO:0000259" key="6">
    <source>
        <dbReference type="Pfam" id="PF07992"/>
    </source>
</evidence>
<evidence type="ECO:0000256" key="1">
    <source>
        <dbReference type="ARBA" id="ARBA00001974"/>
    </source>
</evidence>
<dbReference type="PRINTS" id="PR00469">
    <property type="entry name" value="PNDRDTASEII"/>
</dbReference>
<dbReference type="AlphaFoldDB" id="A0A843Z3J7"/>
<dbReference type="InterPro" id="IPR023753">
    <property type="entry name" value="FAD/NAD-binding_dom"/>
</dbReference>
<dbReference type="Proteomes" id="UP000469952">
    <property type="component" value="Unassembled WGS sequence"/>
</dbReference>
<gene>
    <name evidence="8" type="ORF">GFV13_04040</name>
</gene>
<evidence type="ECO:0000256" key="3">
    <source>
        <dbReference type="ARBA" id="ARBA00022630"/>
    </source>
</evidence>
<dbReference type="Gene3D" id="3.40.30.80">
    <property type="match status" value="1"/>
</dbReference>
<dbReference type="RefSeq" id="WP_059442234.1">
    <property type="nucleotide sequence ID" value="NZ_BCMO01000008.1"/>
</dbReference>
<dbReference type="Pfam" id="PF07992">
    <property type="entry name" value="Pyr_redox_2"/>
    <property type="match status" value="1"/>
</dbReference>
<dbReference type="EMBL" id="WIPA01000004">
    <property type="protein sequence ID" value="MQR26463.1"/>
    <property type="molecule type" value="Genomic_DNA"/>
</dbReference>
<evidence type="ECO:0000256" key="2">
    <source>
        <dbReference type="ARBA" id="ARBA00011738"/>
    </source>
</evidence>
<evidence type="ECO:0000256" key="4">
    <source>
        <dbReference type="ARBA" id="ARBA00023002"/>
    </source>
</evidence>
<dbReference type="InterPro" id="IPR044142">
    <property type="entry name" value="AhpF_NTD_N"/>
</dbReference>
<feature type="domain" description="FAD/NAD(P)-binding" evidence="6">
    <location>
        <begin position="7"/>
        <end position="300"/>
    </location>
</feature>
<dbReference type="CDD" id="cd02974">
    <property type="entry name" value="AhpF_NTD_N"/>
    <property type="match status" value="1"/>
</dbReference>
<comment type="caution">
    <text evidence="8">The sequence shown here is derived from an EMBL/GenBank/DDBJ whole genome shotgun (WGS) entry which is preliminary data.</text>
</comment>
<dbReference type="PRINTS" id="PR00368">
    <property type="entry name" value="FADPNR"/>
</dbReference>
<dbReference type="PANTHER" id="PTHR48105">
    <property type="entry name" value="THIOREDOXIN REDUCTASE 1-RELATED-RELATED"/>
    <property type="match status" value="1"/>
</dbReference>
<evidence type="ECO:0000259" key="7">
    <source>
        <dbReference type="Pfam" id="PF13192"/>
    </source>
</evidence>
<dbReference type="InterPro" id="IPR044141">
    <property type="entry name" value="AhpF_NTD_C"/>
</dbReference>
<dbReference type="SUPFAM" id="SSF52833">
    <property type="entry name" value="Thioredoxin-like"/>
    <property type="match status" value="2"/>
</dbReference>
<dbReference type="Pfam" id="PF13192">
    <property type="entry name" value="Thioredoxin_3"/>
    <property type="match status" value="1"/>
</dbReference>
<sequence length="569" mass="62134">MTEPHIYDTIIIGGGPAGLSAGIYAGRSTMDTLIIEGDQIGGQVTTTSTVANYPAVETIDGTALVNRMQQQAKSFGVQFVFDTVTDYNFSDEVIKTVTGKKDTYHARSIIIATGAEPHQVGFQGEQDFRGRGVAYCSTCDGELFSGLEVFVIGGGYAAAEEADYLTRFARHVTIVMRSNDFTCPPLTADRARLNPNITIWPNTEIQTVAGQNYLTDATFINNKTNEQTTYHVADGDNTFGIFVYVGTDPQTKMFQHDIMLDEHKYIVTDSQGQTNIPGVFAAGDVISKPLRQIVTAASDGANAATSAELFVSEQKHRLNIPVNRSAVSAPKTDVTKGPTSTIDATNHSALPTHSGQWFAKEIVQALQPIFDKLTQEVTLHQLTDDSSKSHELSSFLEEFSQLSSHLKFKMEPTSTELESKYHVHHMPNFRLLTDNDEDTGIQFSGIPTGHELNSLVLALYNIAGPGQTIDPELVQRIQRLPKTDLNIGVSLTCHFCPDVVAACQHIAAINDNVTAEMIDLQLFPELRESHHIMSVPAMIINNSDNVIFGSQSLEEIVSAIETSSPLPVH</sequence>
<dbReference type="SUPFAM" id="SSF51905">
    <property type="entry name" value="FAD/NAD(P)-binding domain"/>
    <property type="match status" value="1"/>
</dbReference>
<comment type="cofactor">
    <cofactor evidence="1">
        <name>FAD</name>
        <dbReference type="ChEBI" id="CHEBI:57692"/>
    </cofactor>
</comment>